<organism evidence="2 3">
    <name type="scientific">Oceanobacillus kimchii</name>
    <dbReference type="NCBI Taxonomy" id="746691"/>
    <lineage>
        <taxon>Bacteria</taxon>
        <taxon>Bacillati</taxon>
        <taxon>Bacillota</taxon>
        <taxon>Bacilli</taxon>
        <taxon>Bacillales</taxon>
        <taxon>Bacillaceae</taxon>
        <taxon>Oceanobacillus</taxon>
    </lineage>
</organism>
<keyword evidence="1" id="KW-0472">Membrane</keyword>
<comment type="caution">
    <text evidence="2">The sequence shown here is derived from an EMBL/GenBank/DDBJ whole genome shotgun (WGS) entry which is preliminary data.</text>
</comment>
<evidence type="ECO:0008006" key="4">
    <source>
        <dbReference type="Google" id="ProtNLM"/>
    </source>
</evidence>
<gene>
    <name evidence="2" type="ORF">MACH08_21830</name>
</gene>
<dbReference type="EMBL" id="BSKO01000001">
    <property type="protein sequence ID" value="GLO66399.1"/>
    <property type="molecule type" value="Genomic_DNA"/>
</dbReference>
<keyword evidence="1" id="KW-1133">Transmembrane helix</keyword>
<dbReference type="InterPro" id="IPR012538">
    <property type="entry name" value="Cyt_c_oxidase_su2a"/>
</dbReference>
<name>A0ABQ5THP3_9BACI</name>
<accession>A0ABQ5THP3</accession>
<proteinExistence type="predicted"/>
<reference evidence="2 3" key="1">
    <citation type="submission" date="2023-02" db="EMBL/GenBank/DDBJ databases">
        <title>Oceanobacillus kimchii IFOP_LL358 isolated form Alexandrium catenella lab strain.</title>
        <authorList>
            <person name="Gajardo G."/>
            <person name="Ueki S."/>
            <person name="Maruyama F."/>
        </authorList>
    </citation>
    <scope>NUCLEOTIDE SEQUENCE [LARGE SCALE GENOMIC DNA]</scope>
    <source>
        <strain evidence="2 3">IFOP_LL358</strain>
    </source>
</reference>
<feature type="transmembrane region" description="Helical" evidence="1">
    <location>
        <begin position="20"/>
        <end position="41"/>
    </location>
</feature>
<dbReference type="Proteomes" id="UP001275436">
    <property type="component" value="Unassembled WGS sequence"/>
</dbReference>
<keyword evidence="1" id="KW-0812">Transmembrane</keyword>
<keyword evidence="3" id="KW-1185">Reference proteome</keyword>
<dbReference type="Pfam" id="PF08113">
    <property type="entry name" value="CoxIIa"/>
    <property type="match status" value="1"/>
</dbReference>
<sequence length="44" mass="4983">MKNLFHKENNETEPNLKGTFASVLILGGLIVICWVSVFAIFMTR</sequence>
<evidence type="ECO:0000256" key="1">
    <source>
        <dbReference type="SAM" id="Phobius"/>
    </source>
</evidence>
<dbReference type="RefSeq" id="WP_017796861.1">
    <property type="nucleotide sequence ID" value="NZ_BSKO01000001.1"/>
</dbReference>
<evidence type="ECO:0000313" key="3">
    <source>
        <dbReference type="Proteomes" id="UP001275436"/>
    </source>
</evidence>
<protein>
    <recommendedName>
        <fullName evidence="4">Cytochrome c oxidase subunit 2A</fullName>
    </recommendedName>
</protein>
<evidence type="ECO:0000313" key="2">
    <source>
        <dbReference type="EMBL" id="GLO66399.1"/>
    </source>
</evidence>